<evidence type="ECO:0000313" key="3">
    <source>
        <dbReference type="EMBL" id="GAQ19234.1"/>
    </source>
</evidence>
<feature type="domain" description="Phage shock protein PspC N-terminal" evidence="2">
    <location>
        <begin position="3"/>
        <end position="42"/>
    </location>
</feature>
<dbReference type="Proteomes" id="UP000052946">
    <property type="component" value="Unassembled WGS sequence"/>
</dbReference>
<comment type="caution">
    <text evidence="3">The sequence shown here is derived from an EMBL/GenBank/DDBJ whole genome shotgun (WGS) entry which is preliminary data.</text>
</comment>
<dbReference type="AlphaFoldDB" id="A0A0U9H999"/>
<dbReference type="OrthoDB" id="9815286at2"/>
<sequence>MTKKLYRSNSEKMVGGIFGKLASYFEVDGAILRLIFVILLFTPVQPSLRLPFQKHEVKP</sequence>
<feature type="transmembrane region" description="Helical" evidence="1">
    <location>
        <begin position="21"/>
        <end position="41"/>
    </location>
</feature>
<proteinExistence type="predicted"/>
<keyword evidence="1" id="KW-1133">Transmembrane helix</keyword>
<dbReference type="InterPro" id="IPR007168">
    <property type="entry name" value="Phageshock_PspC_N"/>
</dbReference>
<evidence type="ECO:0000259" key="2">
    <source>
        <dbReference type="Pfam" id="PF04024"/>
    </source>
</evidence>
<dbReference type="RefSeq" id="WP_058950954.1">
    <property type="nucleotide sequence ID" value="NZ_BBXV01000041.1"/>
</dbReference>
<dbReference type="Pfam" id="PF04024">
    <property type="entry name" value="PspC"/>
    <property type="match status" value="1"/>
</dbReference>
<evidence type="ECO:0000256" key="1">
    <source>
        <dbReference type="SAM" id="Phobius"/>
    </source>
</evidence>
<reference evidence="4" key="1">
    <citation type="submission" date="2015-07" db="EMBL/GenBank/DDBJ databases">
        <title>Draft Genome Sequence of Oceanobacillus picturae Heshi-B3 that Was Isolated from Fermented Rice Bran with Aging Salted Mackerel, Which Was Named Heshiko as Traditional Fermented Seafood in Japan.</title>
        <authorList>
            <person name="Akuzawa S."/>
            <person name="Nakagawa J."/>
            <person name="Kanekatsu T."/>
            <person name="Kanesaki Y."/>
            <person name="Suzuki T."/>
        </authorList>
    </citation>
    <scope>NUCLEOTIDE SEQUENCE [LARGE SCALE GENOMIC DNA]</scope>
    <source>
        <strain evidence="4">Heshi-B3</strain>
    </source>
</reference>
<organism evidence="3 4">
    <name type="scientific">Oceanobacillus picturae</name>
    <dbReference type="NCBI Taxonomy" id="171693"/>
    <lineage>
        <taxon>Bacteria</taxon>
        <taxon>Bacillati</taxon>
        <taxon>Bacillota</taxon>
        <taxon>Bacilli</taxon>
        <taxon>Bacillales</taxon>
        <taxon>Bacillaceae</taxon>
        <taxon>Oceanobacillus</taxon>
    </lineage>
</organism>
<gene>
    <name evidence="3" type="ORF">OPHB3_3196</name>
</gene>
<keyword evidence="1" id="KW-0812">Transmembrane</keyword>
<dbReference type="EMBL" id="BBXV01000041">
    <property type="protein sequence ID" value="GAQ19234.1"/>
    <property type="molecule type" value="Genomic_DNA"/>
</dbReference>
<evidence type="ECO:0000313" key="4">
    <source>
        <dbReference type="Proteomes" id="UP000052946"/>
    </source>
</evidence>
<accession>A0A0U9H999</accession>
<name>A0A0U9H999_9BACI</name>
<keyword evidence="1" id="KW-0472">Membrane</keyword>
<protein>
    <submittedName>
        <fullName evidence="3">Phage shock protein C</fullName>
    </submittedName>
</protein>
<reference evidence="3 4" key="2">
    <citation type="journal article" date="2016" name="Genome Announc.">
        <title>Draft Genome Sequence of Oceanobacillus picturae Heshi-B3, Isolated from Fermented Rice Bran in a Traditional Japanese Seafood Dish.</title>
        <authorList>
            <person name="Akuzawa S."/>
            <person name="Nagaoka J."/>
            <person name="Kanekatsu M."/>
            <person name="Kanesaki Y."/>
            <person name="Suzuki T."/>
        </authorList>
    </citation>
    <scope>NUCLEOTIDE SEQUENCE [LARGE SCALE GENOMIC DNA]</scope>
    <source>
        <strain evidence="3 4">Heshi-B3</strain>
    </source>
</reference>